<evidence type="ECO:0000313" key="1">
    <source>
        <dbReference type="EMBL" id="MFC4410936.1"/>
    </source>
</evidence>
<dbReference type="Proteomes" id="UP001595817">
    <property type="component" value="Unassembled WGS sequence"/>
</dbReference>
<organism evidence="1 2">
    <name type="scientific">Chungangia koreensis</name>
    <dbReference type="NCBI Taxonomy" id="752657"/>
    <lineage>
        <taxon>Bacteria</taxon>
        <taxon>Bacillati</taxon>
        <taxon>Bacillota</taxon>
        <taxon>Bacilli</taxon>
        <taxon>Lactobacillales</taxon>
        <taxon>Chungangia</taxon>
    </lineage>
</organism>
<reference evidence="2" key="1">
    <citation type="journal article" date="2019" name="Int. J. Syst. Evol. Microbiol.">
        <title>The Global Catalogue of Microorganisms (GCM) 10K type strain sequencing project: providing services to taxonomists for standard genome sequencing and annotation.</title>
        <authorList>
            <consortium name="The Broad Institute Genomics Platform"/>
            <consortium name="The Broad Institute Genome Sequencing Center for Infectious Disease"/>
            <person name="Wu L."/>
            <person name="Ma J."/>
        </authorList>
    </citation>
    <scope>NUCLEOTIDE SEQUENCE [LARGE SCALE GENOMIC DNA]</scope>
    <source>
        <strain evidence="2">CCUG 59778</strain>
    </source>
</reference>
<accession>A0ABV8X585</accession>
<name>A0ABV8X585_9LACT</name>
<evidence type="ECO:0000313" key="2">
    <source>
        <dbReference type="Proteomes" id="UP001595817"/>
    </source>
</evidence>
<dbReference type="RefSeq" id="WP_378155339.1">
    <property type="nucleotide sequence ID" value="NZ_JBHSEC010000019.1"/>
</dbReference>
<dbReference type="EMBL" id="JBHSEC010000019">
    <property type="protein sequence ID" value="MFC4410936.1"/>
    <property type="molecule type" value="Genomic_DNA"/>
</dbReference>
<protein>
    <submittedName>
        <fullName evidence="1">Uncharacterized protein</fullName>
    </submittedName>
</protein>
<comment type="caution">
    <text evidence="1">The sequence shown here is derived from an EMBL/GenBank/DDBJ whole genome shotgun (WGS) entry which is preliminary data.</text>
</comment>
<keyword evidence="2" id="KW-1185">Reference proteome</keyword>
<sequence length="266" mass="27866">MADNLKQPCGCEETPVTEVNGTSIGVLQDLDQCDSTVSELVCVEAEVTITPTVDTGDVTVRCVGNPSFTQRCRDLPGFTRAVNNTCRFRVSQVVCVNVPIEIGADANATLGDVFCGPRSNTANCPTTPPTTCTFTRGAWANRQRTLGLQLLADAGGSIVLGNDAQGLSLTVTSANYDAVITGTVGPSPQFRQLYTQLLAANLNVLNGATCPFIEAQIIIANNFLATTTEANNTTNAAASAIQTQLELFNSGNAPGCPMHCGDDDTI</sequence>
<proteinExistence type="predicted"/>
<gene>
    <name evidence="1" type="ORF">ACFOZY_10955</name>
</gene>